<dbReference type="Gene3D" id="3.90.79.10">
    <property type="entry name" value="Nucleoside Triphosphate Pyrophosphohydrolase"/>
    <property type="match status" value="1"/>
</dbReference>
<dbReference type="AlphaFoldDB" id="A0AAD4L0Z4"/>
<dbReference type="PROSITE" id="PS51462">
    <property type="entry name" value="NUDIX"/>
    <property type="match status" value="1"/>
</dbReference>
<dbReference type="InterPro" id="IPR000086">
    <property type="entry name" value="NUDIX_hydrolase_dom"/>
</dbReference>
<evidence type="ECO:0000256" key="1">
    <source>
        <dbReference type="SAM" id="Phobius"/>
    </source>
</evidence>
<evidence type="ECO:0000259" key="2">
    <source>
        <dbReference type="PROSITE" id="PS51462"/>
    </source>
</evidence>
<dbReference type="GeneID" id="70245585"/>
<protein>
    <recommendedName>
        <fullName evidence="2">Nudix hydrolase domain-containing protein</fullName>
    </recommendedName>
</protein>
<organism evidence="3 4">
    <name type="scientific">Talaromyces proteolyticus</name>
    <dbReference type="NCBI Taxonomy" id="1131652"/>
    <lineage>
        <taxon>Eukaryota</taxon>
        <taxon>Fungi</taxon>
        <taxon>Dikarya</taxon>
        <taxon>Ascomycota</taxon>
        <taxon>Pezizomycotina</taxon>
        <taxon>Eurotiomycetes</taxon>
        <taxon>Eurotiomycetidae</taxon>
        <taxon>Eurotiales</taxon>
        <taxon>Trichocomaceae</taxon>
        <taxon>Talaromyces</taxon>
        <taxon>Talaromyces sect. Bacilispori</taxon>
    </lineage>
</organism>
<feature type="domain" description="Nudix hydrolase" evidence="2">
    <location>
        <begin position="42"/>
        <end position="220"/>
    </location>
</feature>
<feature type="transmembrane region" description="Helical" evidence="1">
    <location>
        <begin position="404"/>
        <end position="425"/>
    </location>
</feature>
<dbReference type="RefSeq" id="XP_046077252.1">
    <property type="nucleotide sequence ID" value="XM_046215298.1"/>
</dbReference>
<dbReference type="EMBL" id="JAJTJA010000002">
    <property type="protein sequence ID" value="KAH8704234.1"/>
    <property type="molecule type" value="Genomic_DNA"/>
</dbReference>
<dbReference type="Pfam" id="PF00293">
    <property type="entry name" value="NUDIX"/>
    <property type="match status" value="1"/>
</dbReference>
<dbReference type="SUPFAM" id="SSF55811">
    <property type="entry name" value="Nudix"/>
    <property type="match status" value="1"/>
</dbReference>
<reference evidence="3" key="1">
    <citation type="submission" date="2021-12" db="EMBL/GenBank/DDBJ databases">
        <title>Convergent genome expansion in fungi linked to evolution of root-endophyte symbiosis.</title>
        <authorList>
            <consortium name="DOE Joint Genome Institute"/>
            <person name="Ke Y.-H."/>
            <person name="Bonito G."/>
            <person name="Liao H.-L."/>
            <person name="Looney B."/>
            <person name="Rojas-Flechas A."/>
            <person name="Nash J."/>
            <person name="Hameed K."/>
            <person name="Schadt C."/>
            <person name="Martin F."/>
            <person name="Crous P.W."/>
            <person name="Miettinen O."/>
            <person name="Magnuson J.K."/>
            <person name="Labbe J."/>
            <person name="Jacobson D."/>
            <person name="Doktycz M.J."/>
            <person name="Veneault-Fourrey C."/>
            <person name="Kuo A."/>
            <person name="Mondo S."/>
            <person name="Calhoun S."/>
            <person name="Riley R."/>
            <person name="Ohm R."/>
            <person name="LaButti K."/>
            <person name="Andreopoulos B."/>
            <person name="Pangilinan J."/>
            <person name="Nolan M."/>
            <person name="Tritt A."/>
            <person name="Clum A."/>
            <person name="Lipzen A."/>
            <person name="Daum C."/>
            <person name="Barry K."/>
            <person name="Grigoriev I.V."/>
            <person name="Vilgalys R."/>
        </authorList>
    </citation>
    <scope>NUCLEOTIDE SEQUENCE</scope>
    <source>
        <strain evidence="3">PMI_201</strain>
    </source>
</reference>
<dbReference type="InterPro" id="IPR015797">
    <property type="entry name" value="NUDIX_hydrolase-like_dom_sf"/>
</dbReference>
<gene>
    <name evidence="3" type="ORF">BGW36DRAFT_370931</name>
</gene>
<keyword evidence="4" id="KW-1185">Reference proteome</keyword>
<evidence type="ECO:0000313" key="3">
    <source>
        <dbReference type="EMBL" id="KAH8704234.1"/>
    </source>
</evidence>
<sequence length="431" mass="48127">MASASENSGTEAIPILTKTLHEALLSLHKYPHPHVPNPPDCKKRAAVALILRVRPDYHHWPPATPVEANNSVPVSQQLDNFFAQDWVKHGDPEVLFIKRASRIGDRWTGHVALPGGKRDPEDADDKGTAIREAWEEIGLDLDVEEAIPVGNLPERVVKTSFGRLPLMVLCPFIFLLTSRNSPPLKLQPTEVASTHWVSLRALLAPSFRSVERVDVSDRYAKQGGIISRVASRWMTGMMEFAALRLLPTESLYCSSIPGFLPESSRRPTSVFQKWKQWISGTQPILPEKGRTLLLWGLTLGILADFLEMLPPHNAVELWTHPTFTAPDLRILVSIMTYSIRKRNAEKVKSLRQPSETAADDSTIALHVDEPVDAKSSGAKSDESALADQHATGILLQGYYDRLRLAIVVFSAWRLLAGSAGSYLIFRWLRRR</sequence>
<proteinExistence type="predicted"/>
<keyword evidence="1" id="KW-0812">Transmembrane</keyword>
<dbReference type="Proteomes" id="UP001201262">
    <property type="component" value="Unassembled WGS sequence"/>
</dbReference>
<comment type="caution">
    <text evidence="3">The sequence shown here is derived from an EMBL/GenBank/DDBJ whole genome shotgun (WGS) entry which is preliminary data.</text>
</comment>
<dbReference type="CDD" id="cd03426">
    <property type="entry name" value="NUDIX_CoAse_Nudt7"/>
    <property type="match status" value="1"/>
</dbReference>
<keyword evidence="1" id="KW-0472">Membrane</keyword>
<accession>A0AAD4L0Z4</accession>
<evidence type="ECO:0000313" key="4">
    <source>
        <dbReference type="Proteomes" id="UP001201262"/>
    </source>
</evidence>
<name>A0AAD4L0Z4_9EURO</name>
<dbReference type="InterPro" id="IPR045121">
    <property type="entry name" value="CoAse"/>
</dbReference>
<dbReference type="PANTHER" id="PTHR12992:SF44">
    <property type="entry name" value="NUDIX HYDROLASE DOMAIN-CONTAINING PROTEIN"/>
    <property type="match status" value="1"/>
</dbReference>
<keyword evidence="1" id="KW-1133">Transmembrane helix</keyword>
<dbReference type="GO" id="GO:0010945">
    <property type="term" value="F:coenzyme A diphosphatase activity"/>
    <property type="evidence" value="ECO:0007669"/>
    <property type="project" value="InterPro"/>
</dbReference>
<dbReference type="PANTHER" id="PTHR12992">
    <property type="entry name" value="NUDIX HYDROLASE"/>
    <property type="match status" value="1"/>
</dbReference>